<dbReference type="EMBL" id="JAGMVS010000064">
    <property type="protein sequence ID" value="MCM2437511.1"/>
    <property type="molecule type" value="Genomic_DNA"/>
</dbReference>
<comment type="cofactor">
    <cofactor evidence="2">
        <name>Zn(2+)</name>
        <dbReference type="ChEBI" id="CHEBI:29105"/>
    </cofactor>
</comment>
<evidence type="ECO:0000256" key="3">
    <source>
        <dbReference type="ARBA" id="ARBA00005130"/>
    </source>
</evidence>
<evidence type="ECO:0000256" key="14">
    <source>
        <dbReference type="ARBA" id="ARBA00051301"/>
    </source>
</evidence>
<gene>
    <name evidence="16" type="ORF">KAK10_06270</name>
</gene>
<dbReference type="PROSITE" id="PS00758">
    <property type="entry name" value="ARGE_DAPE_CPG2_1"/>
    <property type="match status" value="1"/>
</dbReference>
<dbReference type="InterPro" id="IPR002933">
    <property type="entry name" value="Peptidase_M20"/>
</dbReference>
<evidence type="ECO:0000256" key="6">
    <source>
        <dbReference type="ARBA" id="ARBA00016853"/>
    </source>
</evidence>
<evidence type="ECO:0000256" key="12">
    <source>
        <dbReference type="ARBA" id="ARBA00023154"/>
    </source>
</evidence>
<dbReference type="InterPro" id="IPR001261">
    <property type="entry name" value="ArgE/DapE_CS"/>
</dbReference>
<evidence type="ECO:0000256" key="5">
    <source>
        <dbReference type="ARBA" id="ARBA00011921"/>
    </source>
</evidence>
<keyword evidence="17" id="KW-1185">Reference proteome</keyword>
<keyword evidence="10" id="KW-0862">Zinc</keyword>
<evidence type="ECO:0000256" key="13">
    <source>
        <dbReference type="ARBA" id="ARBA00023285"/>
    </source>
</evidence>
<dbReference type="NCBIfam" id="TIGR01910">
    <property type="entry name" value="DapE-ArgE"/>
    <property type="match status" value="1"/>
</dbReference>
<evidence type="ECO:0000256" key="8">
    <source>
        <dbReference type="ARBA" id="ARBA00022723"/>
    </source>
</evidence>
<dbReference type="InterPro" id="IPR010182">
    <property type="entry name" value="ArgE/DapE"/>
</dbReference>
<evidence type="ECO:0000256" key="10">
    <source>
        <dbReference type="ARBA" id="ARBA00022833"/>
    </source>
</evidence>
<proteinExistence type="inferred from homology"/>
<comment type="caution">
    <text evidence="16">The sequence shown here is derived from an EMBL/GenBank/DDBJ whole genome shotgun (WGS) entry which is preliminary data.</text>
</comment>
<reference evidence="16" key="1">
    <citation type="submission" date="2021-04" db="EMBL/GenBank/DDBJ databases">
        <title>Taxonomic assessment of Weissella genus.</title>
        <authorList>
            <person name="Fanelli F."/>
            <person name="Chieffi D."/>
            <person name="Dell'Aquila A."/>
            <person name="Gyu-Sung C."/>
            <person name="Franz C.M.A.P."/>
            <person name="Fusco V."/>
        </authorList>
    </citation>
    <scope>NUCLEOTIDE SEQUENCE</scope>
    <source>
        <strain evidence="16">LMG 25373</strain>
    </source>
</reference>
<name>A0ABT0VI49_9LACO</name>
<evidence type="ECO:0000256" key="2">
    <source>
        <dbReference type="ARBA" id="ARBA00001947"/>
    </source>
</evidence>
<dbReference type="InterPro" id="IPR036264">
    <property type="entry name" value="Bact_exopeptidase_dim_dom"/>
</dbReference>
<evidence type="ECO:0000313" key="17">
    <source>
        <dbReference type="Proteomes" id="UP001057481"/>
    </source>
</evidence>
<dbReference type="SUPFAM" id="SSF53187">
    <property type="entry name" value="Zn-dependent exopeptidases"/>
    <property type="match status" value="1"/>
</dbReference>
<dbReference type="PANTHER" id="PTHR43808">
    <property type="entry name" value="ACETYLORNITHINE DEACETYLASE"/>
    <property type="match status" value="1"/>
</dbReference>
<evidence type="ECO:0000313" key="16">
    <source>
        <dbReference type="EMBL" id="MCM2437511.1"/>
    </source>
</evidence>
<dbReference type="Pfam" id="PF01546">
    <property type="entry name" value="Peptidase_M20"/>
    <property type="match status" value="1"/>
</dbReference>
<keyword evidence="12" id="KW-0457">Lysine biosynthesis</keyword>
<dbReference type="EC" id="3.5.1.18" evidence="5"/>
<evidence type="ECO:0000256" key="7">
    <source>
        <dbReference type="ARBA" id="ARBA00022605"/>
    </source>
</evidence>
<evidence type="ECO:0000256" key="11">
    <source>
        <dbReference type="ARBA" id="ARBA00022915"/>
    </source>
</evidence>
<dbReference type="Gene3D" id="3.30.70.360">
    <property type="match status" value="1"/>
</dbReference>
<sequence length="376" mass="40838">MHPAIKFLSNLIDINTANDNENELAQLIADQLTHHNISSKLVSYSKNRSSLIAEIGQGETVVGLTGHLDTVLPGDPAKWQYLPYKATIVDNRLYGRGAADMKSGIAALVFAFINLAKSADTLNGRVRLMLTVGEENGAQGAHQLTQLHYADDLTALIVAEPTDAHIIYAHNGSLNYTVTAEGKQVHSSMPAAGINAIDGLVAFYNEEKTLFDQAPVHSTLGPVVHSITVIASGHQVNSIPGEGFLRGNIRPIPNFYNDAVTLKLQTLLANLNQQTNAQLTLTIDNSFWPVESDPNGSLVAAAKLAYQNNFKQEPTLGVIHGATDASEFVKGLHQFETIVMGPGPWEKAHMVDEYVETDQVITMIKTYDDLVTTYLQ</sequence>
<accession>A0ABT0VI49</accession>
<dbReference type="PROSITE" id="PS00759">
    <property type="entry name" value="ARGE_DAPE_CPG2_2"/>
    <property type="match status" value="1"/>
</dbReference>
<keyword evidence="9" id="KW-0378">Hydrolase</keyword>
<feature type="domain" description="Peptidase M20 dimerisation" evidence="15">
    <location>
        <begin position="168"/>
        <end position="273"/>
    </location>
</feature>
<comment type="cofactor">
    <cofactor evidence="1">
        <name>Co(2+)</name>
        <dbReference type="ChEBI" id="CHEBI:48828"/>
    </cofactor>
</comment>
<protein>
    <recommendedName>
        <fullName evidence="6">Probable succinyl-diaminopimelate desuccinylase</fullName>
        <ecNumber evidence="5">3.5.1.18</ecNumber>
    </recommendedName>
</protein>
<evidence type="ECO:0000256" key="1">
    <source>
        <dbReference type="ARBA" id="ARBA00001941"/>
    </source>
</evidence>
<dbReference type="PANTHER" id="PTHR43808:SF8">
    <property type="entry name" value="PEPTIDASE M20 DIMERISATION DOMAIN-CONTAINING PROTEIN"/>
    <property type="match status" value="1"/>
</dbReference>
<dbReference type="Pfam" id="PF07687">
    <property type="entry name" value="M20_dimer"/>
    <property type="match status" value="1"/>
</dbReference>
<evidence type="ECO:0000259" key="15">
    <source>
        <dbReference type="Pfam" id="PF07687"/>
    </source>
</evidence>
<dbReference type="InterPro" id="IPR050072">
    <property type="entry name" value="Peptidase_M20A"/>
</dbReference>
<keyword evidence="13" id="KW-0170">Cobalt</keyword>
<dbReference type="Proteomes" id="UP001057481">
    <property type="component" value="Unassembled WGS sequence"/>
</dbReference>
<keyword evidence="11" id="KW-0220">Diaminopimelate biosynthesis</keyword>
<comment type="pathway">
    <text evidence="3">Amino-acid biosynthesis; L-lysine biosynthesis via DAP pathway; LL-2,6-diaminopimelate from (S)-tetrahydrodipicolinate (succinylase route): step 3/3.</text>
</comment>
<dbReference type="RefSeq" id="WP_205143534.1">
    <property type="nucleotide sequence ID" value="NZ_JAFBDN010000007.1"/>
</dbReference>
<organism evidence="16 17">
    <name type="scientific">Periweissella beninensis</name>
    <dbReference type="NCBI Taxonomy" id="504936"/>
    <lineage>
        <taxon>Bacteria</taxon>
        <taxon>Bacillati</taxon>
        <taxon>Bacillota</taxon>
        <taxon>Bacilli</taxon>
        <taxon>Lactobacillales</taxon>
        <taxon>Lactobacillaceae</taxon>
        <taxon>Periweissella</taxon>
    </lineage>
</organism>
<comment type="catalytic activity">
    <reaction evidence="14">
        <text>N-succinyl-(2S,6S)-2,6-diaminopimelate + H2O = (2S,6S)-2,6-diaminopimelate + succinate</text>
        <dbReference type="Rhea" id="RHEA:22608"/>
        <dbReference type="ChEBI" id="CHEBI:15377"/>
        <dbReference type="ChEBI" id="CHEBI:30031"/>
        <dbReference type="ChEBI" id="CHEBI:57609"/>
        <dbReference type="ChEBI" id="CHEBI:58087"/>
        <dbReference type="EC" id="3.5.1.18"/>
    </reaction>
</comment>
<dbReference type="NCBIfam" id="NF006365">
    <property type="entry name" value="PRK08588.1"/>
    <property type="match status" value="1"/>
</dbReference>
<dbReference type="SUPFAM" id="SSF55031">
    <property type="entry name" value="Bacterial exopeptidase dimerisation domain"/>
    <property type="match status" value="1"/>
</dbReference>
<comment type="similarity">
    <text evidence="4">Belongs to the peptidase M20A family.</text>
</comment>
<keyword evidence="7" id="KW-0028">Amino-acid biosynthesis</keyword>
<evidence type="ECO:0000256" key="9">
    <source>
        <dbReference type="ARBA" id="ARBA00022801"/>
    </source>
</evidence>
<dbReference type="InterPro" id="IPR011650">
    <property type="entry name" value="Peptidase_M20_dimer"/>
</dbReference>
<keyword evidence="8" id="KW-0479">Metal-binding</keyword>
<evidence type="ECO:0000256" key="4">
    <source>
        <dbReference type="ARBA" id="ARBA00006247"/>
    </source>
</evidence>
<dbReference type="Gene3D" id="3.40.630.10">
    <property type="entry name" value="Zn peptidases"/>
    <property type="match status" value="1"/>
</dbReference>
<dbReference type="CDD" id="cd08659">
    <property type="entry name" value="M20_ArgE_DapE-like"/>
    <property type="match status" value="1"/>
</dbReference>